<feature type="domain" description="DUF6788" evidence="1">
    <location>
        <begin position="18"/>
        <end position="83"/>
    </location>
</feature>
<sequence length="125" mass="14993">MSRMRASRMRQRIGRFREERHRLENENLRIRDMIKGTVIKHYKKCGRKVCICREGKLHGPYWYLSFKEAGKSNLKYINIRDLPGITRLAGNYKRFQSNITKINRINKQIGELMGKIREALLSRRK</sequence>
<reference evidence="2 3" key="1">
    <citation type="journal article" date="2021" name="bioRxiv">
        <title>Unique metabolic strategies in Hadean analogues reveal hints for primordial physiology.</title>
        <authorList>
            <person name="Nobu M.K."/>
            <person name="Nakai R."/>
            <person name="Tamazawa S."/>
            <person name="Mori H."/>
            <person name="Toyoda A."/>
            <person name="Ijiri A."/>
            <person name="Suzuki S."/>
            <person name="Kurokawa K."/>
            <person name="Kamagata Y."/>
            <person name="Tamaki H."/>
        </authorList>
    </citation>
    <scope>NUCLEOTIDE SEQUENCE [LARGE SCALE GENOMIC DNA]</scope>
    <source>
        <strain evidence="2">BS525</strain>
    </source>
</reference>
<accession>A0A9E2BJ26</accession>
<evidence type="ECO:0000313" key="3">
    <source>
        <dbReference type="Proteomes" id="UP000811545"/>
    </source>
</evidence>
<dbReference type="Proteomes" id="UP000811545">
    <property type="component" value="Unassembled WGS sequence"/>
</dbReference>
<organism evidence="2 3">
    <name type="scientific">Psychracetigena formicireducens</name>
    <dbReference type="NCBI Taxonomy" id="2986056"/>
    <lineage>
        <taxon>Bacteria</taxon>
        <taxon>Bacillati</taxon>
        <taxon>Candidatus Lithacetigenota</taxon>
        <taxon>Candidatus Psychracetigena</taxon>
    </lineage>
</organism>
<dbReference type="AlphaFoldDB" id="A0A9E2BJ26"/>
<dbReference type="EMBL" id="QLTW01000160">
    <property type="protein sequence ID" value="MBT9145746.1"/>
    <property type="molecule type" value="Genomic_DNA"/>
</dbReference>
<comment type="caution">
    <text evidence="2">The sequence shown here is derived from an EMBL/GenBank/DDBJ whole genome shotgun (WGS) entry which is preliminary data.</text>
</comment>
<proteinExistence type="predicted"/>
<protein>
    <recommendedName>
        <fullName evidence="1">DUF6788 domain-containing protein</fullName>
    </recommendedName>
</protein>
<name>A0A9E2BJ26_PSYF1</name>
<evidence type="ECO:0000259" key="1">
    <source>
        <dbReference type="Pfam" id="PF20586"/>
    </source>
</evidence>
<dbReference type="InterPro" id="IPR046738">
    <property type="entry name" value="DUF6788"/>
</dbReference>
<gene>
    <name evidence="2" type="ORF">DDT42_01623</name>
</gene>
<evidence type="ECO:0000313" key="2">
    <source>
        <dbReference type="EMBL" id="MBT9145746.1"/>
    </source>
</evidence>
<dbReference type="Pfam" id="PF20586">
    <property type="entry name" value="DUF6788"/>
    <property type="match status" value="1"/>
</dbReference>